<feature type="compositionally biased region" description="Low complexity" evidence="1">
    <location>
        <begin position="65"/>
        <end position="78"/>
    </location>
</feature>
<accession>A0AB39ZPT4</accession>
<reference evidence="5" key="1">
    <citation type="submission" date="2025-08" db="UniProtKB">
        <authorList>
            <consortium name="RefSeq"/>
        </authorList>
    </citation>
    <scope>IDENTIFICATION</scope>
</reference>
<sequence>MADVDDFDSLSNAELRAKMLAQGLPNIPVTDSSRKVLVKRLRASIGGQSSPAGSPKKSSRRETLAPVASAPAAASTPVDKLDGNKVAPATKARRTIAATEAKEAERRRPEEPVVADRRRNEEPVVADRRRNEEPVAARKPLPAAAPQIQTRRASTTSTGSQSKPVEPVKPVKKPQTIAEEPAPSKRTDREDNYLKVNSLIVLESDEEEDEQLAQAANLVEQQHAAREKASSKLASSGTTTYEYKSRLVEHPRQQVYEASAAPVLPPSVPSARPLATSSTRSYDYQPSNPLPGRYSSFVRTAAQGYVTAEAPPLPSYSSPSYQRTYANELSDENEAEESRYESTFAQNLARLRAERLGDRSSPYSRRTLARGSASSASSGSLGYEPRPRRSLRPDENSVSVAFGRWCNSLEQKYHIKSKLFIVLVVVLLIGIYSIFY</sequence>
<feature type="compositionally biased region" description="Polar residues" evidence="1">
    <location>
        <begin position="147"/>
        <end position="162"/>
    </location>
</feature>
<dbReference type="Proteomes" id="UP001652628">
    <property type="component" value="Chromosome 2R"/>
</dbReference>
<dbReference type="GeneID" id="108017824"/>
<protein>
    <submittedName>
        <fullName evidence="5">Otefin</fullName>
    </submittedName>
</protein>
<feature type="compositionally biased region" description="Basic and acidic residues" evidence="1">
    <location>
        <begin position="182"/>
        <end position="191"/>
    </location>
</feature>
<keyword evidence="4" id="KW-1185">Reference proteome</keyword>
<feature type="region of interest" description="Disordered" evidence="1">
    <location>
        <begin position="356"/>
        <end position="393"/>
    </location>
</feature>
<feature type="compositionally biased region" description="Polar residues" evidence="1">
    <location>
        <begin position="276"/>
        <end position="287"/>
    </location>
</feature>
<gene>
    <name evidence="5" type="primary">Ote</name>
</gene>
<proteinExistence type="predicted"/>
<feature type="compositionally biased region" description="Low complexity" evidence="1">
    <location>
        <begin position="364"/>
        <end position="382"/>
    </location>
</feature>
<evidence type="ECO:0000313" key="4">
    <source>
        <dbReference type="Proteomes" id="UP001652628"/>
    </source>
</evidence>
<dbReference type="SMART" id="SM00540">
    <property type="entry name" value="LEM"/>
    <property type="match status" value="1"/>
</dbReference>
<feature type="compositionally biased region" description="Low complexity" evidence="1">
    <location>
        <begin position="87"/>
        <end position="99"/>
    </location>
</feature>
<dbReference type="CDD" id="cd12934">
    <property type="entry name" value="LEM"/>
    <property type="match status" value="1"/>
</dbReference>
<feature type="region of interest" description="Disordered" evidence="1">
    <location>
        <begin position="219"/>
        <end position="240"/>
    </location>
</feature>
<evidence type="ECO:0000256" key="1">
    <source>
        <dbReference type="SAM" id="MobiDB-lite"/>
    </source>
</evidence>
<dbReference type="InterPro" id="IPR003887">
    <property type="entry name" value="LEM_dom"/>
</dbReference>
<feature type="transmembrane region" description="Helical" evidence="2">
    <location>
        <begin position="419"/>
        <end position="435"/>
    </location>
</feature>
<name>A0AB39ZPT4_DROSZ</name>
<feature type="compositionally biased region" description="Basic and acidic residues" evidence="1">
    <location>
        <begin position="100"/>
        <end position="136"/>
    </location>
</feature>
<evidence type="ECO:0000259" key="3">
    <source>
        <dbReference type="PROSITE" id="PS50954"/>
    </source>
</evidence>
<keyword evidence="2" id="KW-0812">Transmembrane</keyword>
<dbReference type="Pfam" id="PF03020">
    <property type="entry name" value="LEM"/>
    <property type="match status" value="1"/>
</dbReference>
<dbReference type="PROSITE" id="PS50954">
    <property type="entry name" value="LEM"/>
    <property type="match status" value="1"/>
</dbReference>
<feature type="region of interest" description="Disordered" evidence="1">
    <location>
        <begin position="40"/>
        <end position="191"/>
    </location>
</feature>
<dbReference type="SUPFAM" id="SSF63451">
    <property type="entry name" value="LEM domain"/>
    <property type="match status" value="1"/>
</dbReference>
<keyword evidence="2" id="KW-1133">Transmembrane helix</keyword>
<evidence type="ECO:0000256" key="2">
    <source>
        <dbReference type="SAM" id="Phobius"/>
    </source>
</evidence>
<dbReference type="RefSeq" id="XP_016940465.4">
    <property type="nucleotide sequence ID" value="XM_017084976.4"/>
</dbReference>
<organism evidence="4 5">
    <name type="scientific">Drosophila suzukii</name>
    <name type="common">Spotted-wing drosophila fruit fly</name>
    <dbReference type="NCBI Taxonomy" id="28584"/>
    <lineage>
        <taxon>Eukaryota</taxon>
        <taxon>Metazoa</taxon>
        <taxon>Ecdysozoa</taxon>
        <taxon>Arthropoda</taxon>
        <taxon>Hexapoda</taxon>
        <taxon>Insecta</taxon>
        <taxon>Pterygota</taxon>
        <taxon>Neoptera</taxon>
        <taxon>Endopterygota</taxon>
        <taxon>Diptera</taxon>
        <taxon>Brachycera</taxon>
        <taxon>Muscomorpha</taxon>
        <taxon>Ephydroidea</taxon>
        <taxon>Drosophilidae</taxon>
        <taxon>Drosophila</taxon>
        <taxon>Sophophora</taxon>
    </lineage>
</organism>
<dbReference type="Gene3D" id="1.10.720.40">
    <property type="match status" value="1"/>
</dbReference>
<feature type="domain" description="LEM" evidence="3">
    <location>
        <begin position="4"/>
        <end position="48"/>
    </location>
</feature>
<dbReference type="AlphaFoldDB" id="A0AB39ZPT4"/>
<evidence type="ECO:0000313" key="5">
    <source>
        <dbReference type="RefSeq" id="XP_016940465.4"/>
    </source>
</evidence>
<dbReference type="InterPro" id="IPR011015">
    <property type="entry name" value="LEM/LEM-like_dom_sf"/>
</dbReference>
<feature type="region of interest" description="Disordered" evidence="1">
    <location>
        <begin position="263"/>
        <end position="289"/>
    </location>
</feature>
<keyword evidence="2" id="KW-0472">Membrane</keyword>